<evidence type="ECO:0000256" key="1">
    <source>
        <dbReference type="SAM" id="MobiDB-lite"/>
    </source>
</evidence>
<dbReference type="RefSeq" id="WP_090303083.1">
    <property type="nucleotide sequence ID" value="NZ_FNFE01000001.1"/>
</dbReference>
<dbReference type="EMBL" id="FNFE01000001">
    <property type="protein sequence ID" value="SDJ43851.1"/>
    <property type="molecule type" value="Genomic_DNA"/>
</dbReference>
<proteinExistence type="predicted"/>
<evidence type="ECO:0000313" key="4">
    <source>
        <dbReference type="Proteomes" id="UP000198882"/>
    </source>
</evidence>
<evidence type="ECO:0000259" key="2">
    <source>
        <dbReference type="Pfam" id="PF26226"/>
    </source>
</evidence>
<organism evidence="3 4">
    <name type="scientific">Natronorubrum texcoconense</name>
    <dbReference type="NCBI Taxonomy" id="1095776"/>
    <lineage>
        <taxon>Archaea</taxon>
        <taxon>Methanobacteriati</taxon>
        <taxon>Methanobacteriota</taxon>
        <taxon>Stenosarchaea group</taxon>
        <taxon>Halobacteria</taxon>
        <taxon>Halobacteriales</taxon>
        <taxon>Natrialbaceae</taxon>
        <taxon>Natronorubrum</taxon>
    </lineage>
</organism>
<dbReference type="AlphaFoldDB" id="A0A1G8TQP5"/>
<sequence>MSDRTRDPDDGETAGEPLEATTPDADAEPSPSETLEGVPDWDDEYVDRVSDRLMHNYDLEKDYAVEGEAFTLYGQMALSSKKHFLHPALSLAEHESTEHLFVRRVDRVDDRTLDRFVDLGERLADDWIDPDEEHFSTDFTFVAVAPSIPDEIRDRVTGFDGRTLLKYGYHGHYEINLAVVSPESEALAASENADVATAFRLWDSIEREEPGILDLISRRLQL</sequence>
<evidence type="ECO:0000313" key="3">
    <source>
        <dbReference type="EMBL" id="SDJ43851.1"/>
    </source>
</evidence>
<feature type="domain" description="DUF8052" evidence="2">
    <location>
        <begin position="43"/>
        <end position="200"/>
    </location>
</feature>
<dbReference type="Pfam" id="PF26226">
    <property type="entry name" value="DUF8052"/>
    <property type="match status" value="1"/>
</dbReference>
<keyword evidence="4" id="KW-1185">Reference proteome</keyword>
<protein>
    <recommendedName>
        <fullName evidence="2">DUF8052 domain-containing protein</fullName>
    </recommendedName>
</protein>
<feature type="region of interest" description="Disordered" evidence="1">
    <location>
        <begin position="1"/>
        <end position="41"/>
    </location>
</feature>
<reference evidence="4" key="1">
    <citation type="submission" date="2016-10" db="EMBL/GenBank/DDBJ databases">
        <authorList>
            <person name="Varghese N."/>
            <person name="Submissions S."/>
        </authorList>
    </citation>
    <scope>NUCLEOTIDE SEQUENCE [LARGE SCALE GENOMIC DNA]</scope>
    <source>
        <strain evidence="4">B4,CECT 8067,JCM 17497</strain>
    </source>
</reference>
<accession>A0A1G8TQP5</accession>
<dbReference type="Proteomes" id="UP000198882">
    <property type="component" value="Unassembled WGS sequence"/>
</dbReference>
<name>A0A1G8TQP5_9EURY</name>
<dbReference type="OrthoDB" id="210068at2157"/>
<dbReference type="InterPro" id="IPR058365">
    <property type="entry name" value="DUF8052"/>
</dbReference>
<gene>
    <name evidence="3" type="ORF">SAMN04515672_0564</name>
</gene>